<feature type="compositionally biased region" description="Low complexity" evidence="1">
    <location>
        <begin position="102"/>
        <end position="111"/>
    </location>
</feature>
<comment type="caution">
    <text evidence="2">The sequence shown here is derived from an EMBL/GenBank/DDBJ whole genome shotgun (WGS) entry which is preliminary data.</text>
</comment>
<keyword evidence="3" id="KW-1185">Reference proteome</keyword>
<accession>A0AAD5P7W1</accession>
<evidence type="ECO:0000313" key="2">
    <source>
        <dbReference type="EMBL" id="KAI9245225.1"/>
    </source>
</evidence>
<reference evidence="2" key="2">
    <citation type="submission" date="2023-02" db="EMBL/GenBank/DDBJ databases">
        <authorList>
            <consortium name="DOE Joint Genome Institute"/>
            <person name="Mondo S.J."/>
            <person name="Chang Y."/>
            <person name="Wang Y."/>
            <person name="Ahrendt S."/>
            <person name="Andreopoulos W."/>
            <person name="Barry K."/>
            <person name="Beard J."/>
            <person name="Benny G.L."/>
            <person name="Blankenship S."/>
            <person name="Bonito G."/>
            <person name="Cuomo C."/>
            <person name="Desiro A."/>
            <person name="Gervers K.A."/>
            <person name="Hundley H."/>
            <person name="Kuo A."/>
            <person name="LaButti K."/>
            <person name="Lang B.F."/>
            <person name="Lipzen A."/>
            <person name="O'Donnell K."/>
            <person name="Pangilinan J."/>
            <person name="Reynolds N."/>
            <person name="Sandor L."/>
            <person name="Smith M.W."/>
            <person name="Tsang A."/>
            <person name="Grigoriev I.V."/>
            <person name="Stajich J.E."/>
            <person name="Spatafora J.W."/>
        </authorList>
    </citation>
    <scope>NUCLEOTIDE SEQUENCE</scope>
    <source>
        <strain evidence="2">RSA 2281</strain>
    </source>
</reference>
<evidence type="ECO:0000313" key="3">
    <source>
        <dbReference type="Proteomes" id="UP001209540"/>
    </source>
</evidence>
<feature type="compositionally biased region" description="Basic and acidic residues" evidence="1">
    <location>
        <begin position="211"/>
        <end position="223"/>
    </location>
</feature>
<gene>
    <name evidence="2" type="ORF">BDA99DRAFT_528291</name>
</gene>
<sequence>MVSKPTKSQLQHEAIAILEAKAQRSINDIRQRAEFICSFLRAQGNSQINQLNLPIRQLTMREFCHEYGADTMTVFQQQAKARLQRVKKRTRDDVEKEDNEASSTPTSTTTTMMGRMSSVEIESPISRPPMKRVKRVLPQRAVKGKNPLIPKRVRVEQQPIILSSSEGSHDEQEEENDTLLSTAKTTIVENTSNNNTIPSSTTTTPSNPMKKPQDHGDKNNSHRKMDNIQQEADDEEFGPLFVHLEKPNHPRVGFQLDPQRTTDELGQFKVHMPNEVFGRMNQIQRDRLYHQIQDIQNQLEKVKLQLSPN</sequence>
<dbReference type="Proteomes" id="UP001209540">
    <property type="component" value="Unassembled WGS sequence"/>
</dbReference>
<reference evidence="2" key="1">
    <citation type="journal article" date="2022" name="IScience">
        <title>Evolution of zygomycete secretomes and the origins of terrestrial fungal ecologies.</title>
        <authorList>
            <person name="Chang Y."/>
            <person name="Wang Y."/>
            <person name="Mondo S."/>
            <person name="Ahrendt S."/>
            <person name="Andreopoulos W."/>
            <person name="Barry K."/>
            <person name="Beard J."/>
            <person name="Benny G.L."/>
            <person name="Blankenship S."/>
            <person name="Bonito G."/>
            <person name="Cuomo C."/>
            <person name="Desiro A."/>
            <person name="Gervers K.A."/>
            <person name="Hundley H."/>
            <person name="Kuo A."/>
            <person name="LaButti K."/>
            <person name="Lang B.F."/>
            <person name="Lipzen A."/>
            <person name="O'Donnell K."/>
            <person name="Pangilinan J."/>
            <person name="Reynolds N."/>
            <person name="Sandor L."/>
            <person name="Smith M.E."/>
            <person name="Tsang A."/>
            <person name="Grigoriev I.V."/>
            <person name="Stajich J.E."/>
            <person name="Spatafora J.W."/>
        </authorList>
    </citation>
    <scope>NUCLEOTIDE SEQUENCE</scope>
    <source>
        <strain evidence="2">RSA 2281</strain>
    </source>
</reference>
<feature type="region of interest" description="Disordered" evidence="1">
    <location>
        <begin position="86"/>
        <end position="111"/>
    </location>
</feature>
<dbReference type="AlphaFoldDB" id="A0AAD5P7W1"/>
<evidence type="ECO:0008006" key="4">
    <source>
        <dbReference type="Google" id="ProtNLM"/>
    </source>
</evidence>
<name>A0AAD5P7W1_9FUNG</name>
<organism evidence="2 3">
    <name type="scientific">Phascolomyces articulosus</name>
    <dbReference type="NCBI Taxonomy" id="60185"/>
    <lineage>
        <taxon>Eukaryota</taxon>
        <taxon>Fungi</taxon>
        <taxon>Fungi incertae sedis</taxon>
        <taxon>Mucoromycota</taxon>
        <taxon>Mucoromycotina</taxon>
        <taxon>Mucoromycetes</taxon>
        <taxon>Mucorales</taxon>
        <taxon>Lichtheimiaceae</taxon>
        <taxon>Phascolomyces</taxon>
    </lineage>
</organism>
<protein>
    <recommendedName>
        <fullName evidence="4">Borealin N-terminal domain-containing protein</fullName>
    </recommendedName>
</protein>
<evidence type="ECO:0000256" key="1">
    <source>
        <dbReference type="SAM" id="MobiDB-lite"/>
    </source>
</evidence>
<feature type="region of interest" description="Disordered" evidence="1">
    <location>
        <begin position="187"/>
        <end position="223"/>
    </location>
</feature>
<feature type="compositionally biased region" description="Low complexity" evidence="1">
    <location>
        <begin position="190"/>
        <end position="208"/>
    </location>
</feature>
<dbReference type="EMBL" id="JAIXMP010000053">
    <property type="protein sequence ID" value="KAI9245225.1"/>
    <property type="molecule type" value="Genomic_DNA"/>
</dbReference>
<proteinExistence type="predicted"/>